<dbReference type="Proteomes" id="UP000800092">
    <property type="component" value="Unassembled WGS sequence"/>
</dbReference>
<dbReference type="PANTHER" id="PTHR34822:SF1">
    <property type="entry name" value="GRPB FAMILY PROTEIN"/>
    <property type="match status" value="1"/>
</dbReference>
<dbReference type="SUPFAM" id="SSF81301">
    <property type="entry name" value="Nucleotidyltransferase"/>
    <property type="match status" value="1"/>
</dbReference>
<dbReference type="EMBL" id="ML991775">
    <property type="protein sequence ID" value="KAF2238624.1"/>
    <property type="molecule type" value="Genomic_DNA"/>
</dbReference>
<dbReference type="InterPro" id="IPR043519">
    <property type="entry name" value="NT_sf"/>
</dbReference>
<protein>
    <submittedName>
        <fullName evidence="1">Putative UPF0157 protein YqkA</fullName>
    </submittedName>
</protein>
<dbReference type="AlphaFoldDB" id="A0A6A6HKF7"/>
<reference evidence="1" key="1">
    <citation type="journal article" date="2020" name="Stud. Mycol.">
        <title>101 Dothideomycetes genomes: a test case for predicting lifestyles and emergence of pathogens.</title>
        <authorList>
            <person name="Haridas S."/>
            <person name="Albert R."/>
            <person name="Binder M."/>
            <person name="Bloem J."/>
            <person name="Labutti K."/>
            <person name="Salamov A."/>
            <person name="Andreopoulos B."/>
            <person name="Baker S."/>
            <person name="Barry K."/>
            <person name="Bills G."/>
            <person name="Bluhm B."/>
            <person name="Cannon C."/>
            <person name="Castanera R."/>
            <person name="Culley D."/>
            <person name="Daum C."/>
            <person name="Ezra D."/>
            <person name="Gonzalez J."/>
            <person name="Henrissat B."/>
            <person name="Kuo A."/>
            <person name="Liang C."/>
            <person name="Lipzen A."/>
            <person name="Lutzoni F."/>
            <person name="Magnuson J."/>
            <person name="Mondo S."/>
            <person name="Nolan M."/>
            <person name="Ohm R."/>
            <person name="Pangilinan J."/>
            <person name="Park H.-J."/>
            <person name="Ramirez L."/>
            <person name="Alfaro M."/>
            <person name="Sun H."/>
            <person name="Tritt A."/>
            <person name="Yoshinaga Y."/>
            <person name="Zwiers L.-H."/>
            <person name="Turgeon B."/>
            <person name="Goodwin S."/>
            <person name="Spatafora J."/>
            <person name="Crous P."/>
            <person name="Grigoriev I."/>
        </authorList>
    </citation>
    <scope>NUCLEOTIDE SEQUENCE</scope>
    <source>
        <strain evidence="1">Tuck. ex Michener</strain>
    </source>
</reference>
<organism evidence="1 2">
    <name type="scientific">Viridothelium virens</name>
    <name type="common">Speckled blister lichen</name>
    <name type="synonym">Trypethelium virens</name>
    <dbReference type="NCBI Taxonomy" id="1048519"/>
    <lineage>
        <taxon>Eukaryota</taxon>
        <taxon>Fungi</taxon>
        <taxon>Dikarya</taxon>
        <taxon>Ascomycota</taxon>
        <taxon>Pezizomycotina</taxon>
        <taxon>Dothideomycetes</taxon>
        <taxon>Dothideomycetes incertae sedis</taxon>
        <taxon>Trypetheliales</taxon>
        <taxon>Trypetheliaceae</taxon>
        <taxon>Viridothelium</taxon>
    </lineage>
</organism>
<proteinExistence type="predicted"/>
<name>A0A6A6HKF7_VIRVR</name>
<dbReference type="InterPro" id="IPR007344">
    <property type="entry name" value="GrpB/CoaE"/>
</dbReference>
<sequence>MKVTIEPYDPAWEEEFQKAKSSLEAILKDVQYISIEHVGSTSIPGLFAKPVIDIDIIIEPSSLIATRTALVGAGYTDCGEMDVPGRHAYREPGYGKHGAAHGERTTGESLRRNTYVIIEGCAALKNHLDVRRVLLEDAALREEYGALKCALADREFDHIGAYVREKSNILLKILRRAGWTDEDLAPVFSANS</sequence>
<evidence type="ECO:0000313" key="1">
    <source>
        <dbReference type="EMBL" id="KAF2238624.1"/>
    </source>
</evidence>
<dbReference type="OrthoDB" id="630895at2759"/>
<evidence type="ECO:0000313" key="2">
    <source>
        <dbReference type="Proteomes" id="UP000800092"/>
    </source>
</evidence>
<keyword evidence="2" id="KW-1185">Reference proteome</keyword>
<accession>A0A6A6HKF7</accession>
<dbReference type="PANTHER" id="PTHR34822">
    <property type="entry name" value="GRPB DOMAIN PROTEIN (AFU_ORTHOLOGUE AFUA_1G01530)"/>
    <property type="match status" value="1"/>
</dbReference>
<gene>
    <name evidence="1" type="ORF">EV356DRAFT_266573</name>
</gene>
<dbReference type="Gene3D" id="3.30.460.10">
    <property type="entry name" value="Beta Polymerase, domain 2"/>
    <property type="match status" value="1"/>
</dbReference>
<dbReference type="Pfam" id="PF04229">
    <property type="entry name" value="GrpB"/>
    <property type="match status" value="1"/>
</dbReference>